<gene>
    <name evidence="2" type="ORF">DLM77_14355</name>
</gene>
<proteinExistence type="predicted"/>
<dbReference type="Proteomes" id="UP000285569">
    <property type="component" value="Unassembled WGS sequence"/>
</dbReference>
<protein>
    <submittedName>
        <fullName evidence="2">Uncharacterized protein</fullName>
    </submittedName>
</protein>
<name>A0ABX9M317_9LEPT</name>
<dbReference type="EMBL" id="QHCR01000006">
    <property type="protein sequence ID" value="RHX79129.1"/>
    <property type="molecule type" value="Genomic_DNA"/>
</dbReference>
<sequence length="89" mass="10229">MRELTRPEARQNEAVFDSRQFTQKAVKNRTLQSTISFKKPFQKRSLSKITDSSGKKPVRKKQIQAKPKPNVFRFRPNSEAAPGRSADPQ</sequence>
<evidence type="ECO:0000313" key="2">
    <source>
        <dbReference type="EMBL" id="RHX79129.1"/>
    </source>
</evidence>
<reference evidence="2 3" key="2">
    <citation type="journal article" date="2020" name="Int. J. Syst. Evol. Microbiol.">
        <title>Leptospira yasudae sp. nov. and Leptospira stimsonii sp. nov., two new species of the pathogenic group isolated from environmental sources.</title>
        <authorList>
            <person name="Casanovas-Massana A."/>
            <person name="Hamond C."/>
            <person name="Santos L.A."/>
            <person name="de Oliveira D."/>
            <person name="Hacker K.P."/>
            <person name="Balassiano I."/>
            <person name="Costa F."/>
            <person name="Medeiros M.A."/>
            <person name="Reis M.G."/>
            <person name="Ko A.I."/>
            <person name="Wunder E.A."/>
        </authorList>
    </citation>
    <scope>NUCLEOTIDE SEQUENCE [LARGE SCALE GENOMIC DNA]</scope>
    <source>
        <strain evidence="2 3">B21</strain>
    </source>
</reference>
<organism evidence="2 3">
    <name type="scientific">Leptospira yasudae</name>
    <dbReference type="NCBI Taxonomy" id="2202201"/>
    <lineage>
        <taxon>Bacteria</taxon>
        <taxon>Pseudomonadati</taxon>
        <taxon>Spirochaetota</taxon>
        <taxon>Spirochaetia</taxon>
        <taxon>Leptospirales</taxon>
        <taxon>Leptospiraceae</taxon>
        <taxon>Leptospira</taxon>
    </lineage>
</organism>
<comment type="caution">
    <text evidence="2">The sequence shown here is derived from an EMBL/GenBank/DDBJ whole genome shotgun (WGS) entry which is preliminary data.</text>
</comment>
<evidence type="ECO:0000256" key="1">
    <source>
        <dbReference type="SAM" id="MobiDB-lite"/>
    </source>
</evidence>
<accession>A0ABX9M317</accession>
<keyword evidence="3" id="KW-1185">Reference proteome</keyword>
<evidence type="ECO:0000313" key="3">
    <source>
        <dbReference type="Proteomes" id="UP000285569"/>
    </source>
</evidence>
<reference evidence="3" key="1">
    <citation type="submission" date="2018-05" db="EMBL/GenBank/DDBJ databases">
        <title>Leptospira yasudae sp. nov. and Leptospira stimsonii sp. nov., two pathogenic species of the genus Leptospira isolated from environmental sources.</title>
        <authorList>
            <person name="Casanovas-Massana A."/>
            <person name="Hamond C."/>
            <person name="Santos L.A."/>
            <person name="Hacker K.P."/>
            <person name="Balassiano I."/>
            <person name="Medeiros M.A."/>
            <person name="Reis M.G."/>
            <person name="Ko A.I."/>
            <person name="Wunder E.A."/>
        </authorList>
    </citation>
    <scope>NUCLEOTIDE SEQUENCE [LARGE SCALE GENOMIC DNA]</scope>
    <source>
        <strain evidence="3">B21</strain>
    </source>
</reference>
<feature type="region of interest" description="Disordered" evidence="1">
    <location>
        <begin position="37"/>
        <end position="89"/>
    </location>
</feature>